<evidence type="ECO:0000259" key="3">
    <source>
        <dbReference type="Pfam" id="PF11413"/>
    </source>
</evidence>
<comment type="caution">
    <text evidence="4">The sequence shown here is derived from an EMBL/GenBank/DDBJ whole genome shotgun (WGS) entry which is preliminary data.</text>
</comment>
<evidence type="ECO:0000313" key="4">
    <source>
        <dbReference type="EMBL" id="KAL0177518.1"/>
    </source>
</evidence>
<feature type="non-terminal residue" evidence="4">
    <location>
        <position position="1"/>
    </location>
</feature>
<dbReference type="Pfam" id="PF11413">
    <property type="entry name" value="HIF-1"/>
    <property type="match status" value="1"/>
</dbReference>
<gene>
    <name evidence="4" type="ORF">M9458_026412</name>
</gene>
<keyword evidence="5" id="KW-1185">Reference proteome</keyword>
<feature type="domain" description="Hypoxia-inducible factor alpha subunit-like" evidence="3">
    <location>
        <begin position="2"/>
        <end position="31"/>
    </location>
</feature>
<feature type="compositionally biased region" description="Polar residues" evidence="2">
    <location>
        <begin position="67"/>
        <end position="81"/>
    </location>
</feature>
<sequence>TDLSDLDLETLAPYIPMDGEDFQLNPICQEEPSSEIGALGTNQQSFSNITSLFQPLGSPSAAHFRPNMSSGGDKQSINGGSVESWPSVPYSRGPMQMPPYHDPASTPLSSMGGRQNVQWPPDPPLTSKPGMMDPLAAKRSCQTGPANRMPPYLQR</sequence>
<organism evidence="4 5">
    <name type="scientific">Cirrhinus mrigala</name>
    <name type="common">Mrigala</name>
    <dbReference type="NCBI Taxonomy" id="683832"/>
    <lineage>
        <taxon>Eukaryota</taxon>
        <taxon>Metazoa</taxon>
        <taxon>Chordata</taxon>
        <taxon>Craniata</taxon>
        <taxon>Vertebrata</taxon>
        <taxon>Euteleostomi</taxon>
        <taxon>Actinopterygii</taxon>
        <taxon>Neopterygii</taxon>
        <taxon>Teleostei</taxon>
        <taxon>Ostariophysi</taxon>
        <taxon>Cypriniformes</taxon>
        <taxon>Cyprinidae</taxon>
        <taxon>Labeoninae</taxon>
        <taxon>Labeonini</taxon>
        <taxon>Cirrhinus</taxon>
    </lineage>
</organism>
<feature type="region of interest" description="Disordered" evidence="2">
    <location>
        <begin position="57"/>
        <end position="155"/>
    </location>
</feature>
<evidence type="ECO:0000313" key="5">
    <source>
        <dbReference type="Proteomes" id="UP001529510"/>
    </source>
</evidence>
<reference evidence="4 5" key="1">
    <citation type="submission" date="2024-05" db="EMBL/GenBank/DDBJ databases">
        <title>Genome sequencing and assembly of Indian major carp, Cirrhinus mrigala (Hamilton, 1822).</title>
        <authorList>
            <person name="Mohindra V."/>
            <person name="Chowdhury L.M."/>
            <person name="Lal K."/>
            <person name="Jena J.K."/>
        </authorList>
    </citation>
    <scope>NUCLEOTIDE SEQUENCE [LARGE SCALE GENOMIC DNA]</scope>
    <source>
        <strain evidence="4">CM1030</strain>
        <tissue evidence="4">Blood</tissue>
    </source>
</reference>
<evidence type="ECO:0000256" key="2">
    <source>
        <dbReference type="SAM" id="MobiDB-lite"/>
    </source>
</evidence>
<keyword evidence="1" id="KW-0677">Repeat</keyword>
<evidence type="ECO:0000256" key="1">
    <source>
        <dbReference type="ARBA" id="ARBA00022737"/>
    </source>
</evidence>
<dbReference type="InterPro" id="IPR021537">
    <property type="entry name" value="HIF_alpha-like"/>
</dbReference>
<dbReference type="AlphaFoldDB" id="A0ABD0PTZ8"/>
<dbReference type="Proteomes" id="UP001529510">
    <property type="component" value="Unassembled WGS sequence"/>
</dbReference>
<name>A0ABD0PTZ8_CIRMR</name>
<protein>
    <recommendedName>
        <fullName evidence="3">Hypoxia-inducible factor alpha subunit-like domain-containing protein</fullName>
    </recommendedName>
</protein>
<accession>A0ABD0PTZ8</accession>
<proteinExistence type="predicted"/>
<dbReference type="EMBL" id="JAMKFB020000013">
    <property type="protein sequence ID" value="KAL0177518.1"/>
    <property type="molecule type" value="Genomic_DNA"/>
</dbReference>
<feature type="compositionally biased region" description="Polar residues" evidence="2">
    <location>
        <begin position="106"/>
        <end position="118"/>
    </location>
</feature>